<dbReference type="Proteomes" id="UP001274896">
    <property type="component" value="Unassembled WGS sequence"/>
</dbReference>
<evidence type="ECO:0000256" key="2">
    <source>
        <dbReference type="ARBA" id="ARBA00022443"/>
    </source>
</evidence>
<dbReference type="InterPro" id="IPR051576">
    <property type="entry name" value="PX-Rho_GAP"/>
</dbReference>
<dbReference type="PROSITE" id="PS50238">
    <property type="entry name" value="RHOGAP"/>
    <property type="match status" value="1"/>
</dbReference>
<evidence type="ECO:0000259" key="7">
    <source>
        <dbReference type="PROSITE" id="PS50238"/>
    </source>
</evidence>
<dbReference type="FunFam" id="2.30.30.40:FF:000030">
    <property type="entry name" value="rho GTPase-activating protein 32 isoform X2"/>
    <property type="match status" value="1"/>
</dbReference>
<name>A0AAE0V2L8_9TELE</name>
<dbReference type="GO" id="GO:0015629">
    <property type="term" value="C:actin cytoskeleton"/>
    <property type="evidence" value="ECO:0007669"/>
    <property type="project" value="TreeGrafter"/>
</dbReference>
<dbReference type="SMART" id="SM00324">
    <property type="entry name" value="RhoGAP"/>
    <property type="match status" value="1"/>
</dbReference>
<dbReference type="Pfam" id="PF14604">
    <property type="entry name" value="SH3_9"/>
    <property type="match status" value="1"/>
</dbReference>
<dbReference type="PANTHER" id="PTHR15729:SF13">
    <property type="entry name" value="RHO GTPASE-ACTIVATING PROTEIN 32"/>
    <property type="match status" value="1"/>
</dbReference>
<evidence type="ECO:0000256" key="1">
    <source>
        <dbReference type="ARBA" id="ARBA00008795"/>
    </source>
</evidence>
<evidence type="ECO:0000256" key="4">
    <source>
        <dbReference type="PROSITE-ProRule" id="PRU00192"/>
    </source>
</evidence>
<feature type="region of interest" description="Disordered" evidence="5">
    <location>
        <begin position="1001"/>
        <end position="1027"/>
    </location>
</feature>
<keyword evidence="2 4" id="KW-0728">SH3 domain</keyword>
<dbReference type="CDD" id="cd04384">
    <property type="entry name" value="RhoGAP_CdGAP"/>
    <property type="match status" value="1"/>
</dbReference>
<feature type="compositionally biased region" description="Polar residues" evidence="5">
    <location>
        <begin position="612"/>
        <end position="621"/>
    </location>
</feature>
<reference evidence="8" key="1">
    <citation type="submission" date="2023-06" db="EMBL/GenBank/DDBJ databases">
        <title>Male Hemibagrus guttatus genome.</title>
        <authorList>
            <person name="Bian C."/>
        </authorList>
    </citation>
    <scope>NUCLEOTIDE SEQUENCE</scope>
    <source>
        <strain evidence="8">Male_cb2023</strain>
        <tissue evidence="8">Muscle</tissue>
    </source>
</reference>
<feature type="region of interest" description="Disordered" evidence="5">
    <location>
        <begin position="734"/>
        <end position="773"/>
    </location>
</feature>
<feature type="region of interest" description="Disordered" evidence="5">
    <location>
        <begin position="916"/>
        <end position="956"/>
    </location>
</feature>
<dbReference type="GO" id="GO:0005794">
    <property type="term" value="C:Golgi apparatus"/>
    <property type="evidence" value="ECO:0007669"/>
    <property type="project" value="TreeGrafter"/>
</dbReference>
<dbReference type="FunFam" id="1.10.555.10:FF:000002">
    <property type="entry name" value="rho GTPase-activating protein 32 isoform X1"/>
    <property type="match status" value="1"/>
</dbReference>
<dbReference type="PROSITE" id="PS50002">
    <property type="entry name" value="SH3"/>
    <property type="match status" value="1"/>
</dbReference>
<dbReference type="PANTHER" id="PTHR15729">
    <property type="entry name" value="CDC42 GTPASE-ACTIVATING PROTEIN"/>
    <property type="match status" value="1"/>
</dbReference>
<dbReference type="Gene3D" id="1.10.555.10">
    <property type="entry name" value="Rho GTPase activation protein"/>
    <property type="match status" value="1"/>
</dbReference>
<feature type="region of interest" description="Disordered" evidence="5">
    <location>
        <begin position="598"/>
        <end position="659"/>
    </location>
</feature>
<dbReference type="InterPro" id="IPR000198">
    <property type="entry name" value="RhoGAP_dom"/>
</dbReference>
<feature type="compositionally biased region" description="Polar residues" evidence="5">
    <location>
        <begin position="1014"/>
        <end position="1027"/>
    </location>
</feature>
<sequence>MARNVTVLPELSADSSLRSCTSTASMKVKNVKKLSISKGHFPRLAECAHFHYENVDFGSVQLTLTCDENALTRSGLNSRELVYLVQICCQGKKWIVRRSYEDFRVLDKHLHLCIYDRRFSRLTELPRFENLKVKSEPLSQMLTAYLSRLSTIADNKINCGPALTWMEIDNKGNRLLVHDESSINVPAVAAAHVIKRYIAQAADELSFEVGDIVSVIDMPPKEDTGWWRGKHGFKVGFFPCECVELISEKIPPNVTSSLPKPVSNKHGKLITFLRTFMKSRPTKQKLKQRGILRERVFGCDLGEHLLNSGHDVPQVIKSCAEFIEKHGVVDGIYRLSGISSNIQKLRHEFDSEHIPDLTKDTYIQDIHSVGSLCKLYFRELPNPLLTYQLYDKFSEAVSGATDDERLVKVHDVIQQLPPPHYRTLEFLMRHLARMATFSYVTNMHCKNLAIVWAPNLLRSKQIESACFSGTSAFMEVRIQSVVVEFILNHVDVLFSSKLSTLIRESTGHTTLSRPKSLLVCSPSTKLLSLEEAQARTQAQLASPVSPESKYIEVGEGPAALQGKFHTVIEFPMERKKAQTKVKKSPVAGWRSFFNMGKSSTTAKRKLHRHPSEPSNMKTSQARPGGRGDTGTLRSSKSEESLSSNNLEGGATMYQAGRPRSTSVALSTSFNEELLNNRVHRGSQLSYKDRKGTALSTTCVPALISPPPYADADIGKASLDYDPILFQCSTTPTEASVYEERKRGSRRKTGGNSSESETLKRVTSTGQSDAVSTVPVDTNHKYSAKFATTVTAKEDLKSCQTASVGLTHKPEVGLEMKTLSVPPTEVISPLVKASEATWGQDCQNKPSSLLRTEAESLDKTYSEETKAVKQTESGAVTFDCTPGLVRSVSLITSQPAVKSAARMLALALAESAQQATCLRKRGSSEPPTPVSPSHLQDPLSILQWPPKPSVQAQTSSTSRGHCCSTCKTVGKPSSVISTGSYTDVGSLQSTCACHGSESGLSYSDGGDVSAESHETNLPSQNLPAGQSLDTEQNAENNVLMKENVRHVGVGTDGDGGSPDQSAEMESYKNLIPSPSQTETSLHTTNSKSAMDSLLNKQAANASNFRVILAEASMPASVHDVLPQSPVSPLTSAYQFSPKEEMLRPSGQTYWSGPFAQSSSFQPDYMQYQAKIFSKDHYHTLAPRSLHQSIKYKSQHRNEHSPSFLYRHGGPRYPPMDGASVYPTIRRVRSMHAPPEDTFFVPHPIYQNSTYHRQVLPDIHQVRPYFEDGKVHYRYKPYSGPQYNIQDQYRVSSHGYGHSYTFHRRPTYHGRMMSKAENYPNPPINMPYSREASFIKQGTGHFPRSRNVGLYEGFDAGLSDKHFSPPIRQGNIEKRVQDAVPQPHLQRESQKGQDVMYTRSKSDSAKDLLISTEGSDGKYMVTMVSHYSPEHPLSEPNIPLPTQTDKPRIGHSAKPALTLKQSRSMQNYTQHTLEAMSRPRKLTLHKEYSCPDFKHPDPSEHGSVRLHSQDKPIGIHGSHPKEEFQYARVKGYDLQRSARSQSMKNHRQPRHNKMTLEPDNRFSYPVQSRPRTRSMFAPSRTDYMDGYVSLQPK</sequence>
<feature type="compositionally biased region" description="Polar residues" evidence="5">
    <location>
        <begin position="749"/>
        <end position="770"/>
    </location>
</feature>
<gene>
    <name evidence="8" type="ORF">QTP70_024912</name>
</gene>
<comment type="caution">
    <text evidence="8">The sequence shown here is derived from an EMBL/GenBank/DDBJ whole genome shotgun (WGS) entry which is preliminary data.</text>
</comment>
<dbReference type="Pfam" id="PF00620">
    <property type="entry name" value="RhoGAP"/>
    <property type="match status" value="1"/>
</dbReference>
<dbReference type="SMART" id="SM00326">
    <property type="entry name" value="SH3"/>
    <property type="match status" value="1"/>
</dbReference>
<keyword evidence="3" id="KW-0343">GTPase activation</keyword>
<dbReference type="GO" id="GO:0035091">
    <property type="term" value="F:phosphatidylinositol binding"/>
    <property type="evidence" value="ECO:0007669"/>
    <property type="project" value="InterPro"/>
</dbReference>
<dbReference type="SUPFAM" id="SSF48350">
    <property type="entry name" value="GTPase activation domain, GAP"/>
    <property type="match status" value="1"/>
</dbReference>
<feature type="domain" description="Rho-GAP" evidence="7">
    <location>
        <begin position="299"/>
        <end position="494"/>
    </location>
</feature>
<dbReference type="GO" id="GO:0005654">
    <property type="term" value="C:nucleoplasm"/>
    <property type="evidence" value="ECO:0007669"/>
    <property type="project" value="TreeGrafter"/>
</dbReference>
<feature type="region of interest" description="Disordered" evidence="5">
    <location>
        <begin position="1533"/>
        <end position="1576"/>
    </location>
</feature>
<feature type="compositionally biased region" description="Basic residues" evidence="5">
    <location>
        <begin position="1542"/>
        <end position="1551"/>
    </location>
</feature>
<keyword evidence="9" id="KW-1185">Reference proteome</keyword>
<evidence type="ECO:0000256" key="5">
    <source>
        <dbReference type="SAM" id="MobiDB-lite"/>
    </source>
</evidence>
<dbReference type="InterPro" id="IPR001452">
    <property type="entry name" value="SH3_domain"/>
</dbReference>
<dbReference type="SUPFAM" id="SSF50044">
    <property type="entry name" value="SH3-domain"/>
    <property type="match status" value="1"/>
</dbReference>
<protein>
    <recommendedName>
        <fullName evidence="10">Rho GTPase-activating protein 32-like</fullName>
    </recommendedName>
</protein>
<dbReference type="InterPro" id="IPR008936">
    <property type="entry name" value="Rho_GTPase_activation_prot"/>
</dbReference>
<dbReference type="EMBL" id="JAUCMX010000011">
    <property type="protein sequence ID" value="KAK3531528.1"/>
    <property type="molecule type" value="Genomic_DNA"/>
</dbReference>
<evidence type="ECO:0000259" key="6">
    <source>
        <dbReference type="PROSITE" id="PS50002"/>
    </source>
</evidence>
<dbReference type="Gene3D" id="3.30.1520.10">
    <property type="entry name" value="Phox-like domain"/>
    <property type="match status" value="1"/>
</dbReference>
<evidence type="ECO:0008006" key="10">
    <source>
        <dbReference type="Google" id="ProtNLM"/>
    </source>
</evidence>
<accession>A0AAE0V2L8</accession>
<comment type="similarity">
    <text evidence="1">Belongs to the PX domain-containing GAP family.</text>
</comment>
<dbReference type="GO" id="GO:0005096">
    <property type="term" value="F:GTPase activator activity"/>
    <property type="evidence" value="ECO:0007669"/>
    <property type="project" value="UniProtKB-KW"/>
</dbReference>
<feature type="non-terminal residue" evidence="8">
    <location>
        <position position="1"/>
    </location>
</feature>
<organism evidence="8 9">
    <name type="scientific">Hemibagrus guttatus</name>
    <dbReference type="NCBI Taxonomy" id="175788"/>
    <lineage>
        <taxon>Eukaryota</taxon>
        <taxon>Metazoa</taxon>
        <taxon>Chordata</taxon>
        <taxon>Craniata</taxon>
        <taxon>Vertebrata</taxon>
        <taxon>Euteleostomi</taxon>
        <taxon>Actinopterygii</taxon>
        <taxon>Neopterygii</taxon>
        <taxon>Teleostei</taxon>
        <taxon>Ostariophysi</taxon>
        <taxon>Siluriformes</taxon>
        <taxon>Bagridae</taxon>
        <taxon>Hemibagrus</taxon>
    </lineage>
</organism>
<dbReference type="CDD" id="cd11835">
    <property type="entry name" value="SH3_ARHGAP32_33"/>
    <property type="match status" value="1"/>
</dbReference>
<evidence type="ECO:0000313" key="9">
    <source>
        <dbReference type="Proteomes" id="UP001274896"/>
    </source>
</evidence>
<dbReference type="InterPro" id="IPR036871">
    <property type="entry name" value="PX_dom_sf"/>
</dbReference>
<dbReference type="Gene3D" id="2.30.30.40">
    <property type="entry name" value="SH3 Domains"/>
    <property type="match status" value="1"/>
</dbReference>
<proteinExistence type="inferred from homology"/>
<evidence type="ECO:0000256" key="3">
    <source>
        <dbReference type="ARBA" id="ARBA00022468"/>
    </source>
</evidence>
<evidence type="ECO:0000313" key="8">
    <source>
        <dbReference type="EMBL" id="KAK3531528.1"/>
    </source>
</evidence>
<dbReference type="InterPro" id="IPR036028">
    <property type="entry name" value="SH3-like_dom_sf"/>
</dbReference>
<dbReference type="GO" id="GO:0001650">
    <property type="term" value="C:fibrillar center"/>
    <property type="evidence" value="ECO:0007669"/>
    <property type="project" value="TreeGrafter"/>
</dbReference>
<feature type="domain" description="SH3" evidence="6">
    <location>
        <begin position="186"/>
        <end position="248"/>
    </location>
</feature>
<dbReference type="SUPFAM" id="SSF64268">
    <property type="entry name" value="PX domain"/>
    <property type="match status" value="1"/>
</dbReference>
<dbReference type="GO" id="GO:0007264">
    <property type="term" value="P:small GTPase-mediated signal transduction"/>
    <property type="evidence" value="ECO:0007669"/>
    <property type="project" value="TreeGrafter"/>
</dbReference>
<dbReference type="GO" id="GO:0005938">
    <property type="term" value="C:cell cortex"/>
    <property type="evidence" value="ECO:0007669"/>
    <property type="project" value="TreeGrafter"/>
</dbReference>